<dbReference type="RefSeq" id="WP_119150257.1">
    <property type="nucleotide sequence ID" value="NZ_JBHSOV010000001.1"/>
</dbReference>
<feature type="region of interest" description="Disordered" evidence="1">
    <location>
        <begin position="60"/>
        <end position="95"/>
    </location>
</feature>
<feature type="compositionally biased region" description="Basic and acidic residues" evidence="1">
    <location>
        <begin position="60"/>
        <end position="70"/>
    </location>
</feature>
<dbReference type="Proteomes" id="UP000266340">
    <property type="component" value="Unassembled WGS sequence"/>
</dbReference>
<organism evidence="2 3">
    <name type="scientific">Cohnella faecalis</name>
    <dbReference type="NCBI Taxonomy" id="2315694"/>
    <lineage>
        <taxon>Bacteria</taxon>
        <taxon>Bacillati</taxon>
        <taxon>Bacillota</taxon>
        <taxon>Bacilli</taxon>
        <taxon>Bacillales</taxon>
        <taxon>Paenibacillaceae</taxon>
        <taxon>Cohnella</taxon>
    </lineage>
</organism>
<dbReference type="OrthoDB" id="2679121at2"/>
<dbReference type="EMBL" id="QXJM01000039">
    <property type="protein sequence ID" value="RIE02218.1"/>
    <property type="molecule type" value="Genomic_DNA"/>
</dbReference>
<accession>A0A398CN51</accession>
<gene>
    <name evidence="2" type="ORF">D3H35_15890</name>
</gene>
<evidence type="ECO:0000256" key="1">
    <source>
        <dbReference type="SAM" id="MobiDB-lite"/>
    </source>
</evidence>
<evidence type="ECO:0000313" key="3">
    <source>
        <dbReference type="Proteomes" id="UP000266340"/>
    </source>
</evidence>
<sequence length="95" mass="10874">MSEHSGQHSMEPISGEKVTVDGVYKNEWGNEEELKRGQVFPADLALGSTEWELVEFSYENHHEGRTDPRLVPKANDTDQLGKITHPRRQMDRGKK</sequence>
<comment type="caution">
    <text evidence="2">The sequence shown here is derived from an EMBL/GenBank/DDBJ whole genome shotgun (WGS) entry which is preliminary data.</text>
</comment>
<protein>
    <submittedName>
        <fullName evidence="2">Transposase</fullName>
    </submittedName>
</protein>
<keyword evidence="3" id="KW-1185">Reference proteome</keyword>
<name>A0A398CN51_9BACL</name>
<dbReference type="AlphaFoldDB" id="A0A398CN51"/>
<evidence type="ECO:0000313" key="2">
    <source>
        <dbReference type="EMBL" id="RIE02218.1"/>
    </source>
</evidence>
<reference evidence="2 3" key="1">
    <citation type="submission" date="2018-09" db="EMBL/GenBank/DDBJ databases">
        <title>Cohnella cavernae sp. nov., isolated from a karst cave.</title>
        <authorList>
            <person name="Zhu H."/>
        </authorList>
    </citation>
    <scope>NUCLEOTIDE SEQUENCE [LARGE SCALE GENOMIC DNA]</scope>
    <source>
        <strain evidence="2 3">K2E09-144</strain>
    </source>
</reference>
<proteinExistence type="predicted"/>